<dbReference type="KEGG" id="vg:40072367"/>
<organism evidence="1 2">
    <name type="scientific">Propionibacterium phage Anatole</name>
    <dbReference type="NCBI Taxonomy" id="1897531"/>
    <lineage>
        <taxon>Viruses</taxon>
        <taxon>Duplodnaviria</taxon>
        <taxon>Heunggongvirae</taxon>
        <taxon>Uroviricota</taxon>
        <taxon>Caudoviricetes</taxon>
        <taxon>Anatolevirus</taxon>
        <taxon>Anatolevirus anatole</taxon>
    </lineage>
</organism>
<dbReference type="EMBL" id="KX620748">
    <property type="protein sequence ID" value="AOT24259.1"/>
    <property type="molecule type" value="Genomic_DNA"/>
</dbReference>
<evidence type="ECO:0000313" key="1">
    <source>
        <dbReference type="EMBL" id="AOT24259.1"/>
    </source>
</evidence>
<dbReference type="GeneID" id="40072367"/>
<reference evidence="1 2" key="1">
    <citation type="submission" date="2016-07" db="EMBL/GenBank/DDBJ databases">
        <authorList>
            <person name="Modlin R.L."/>
            <person name="Cheng L.S."/>
            <person name="Marinelli L.J."/>
            <person name="Grosset N."/>
            <person name="Gautier M."/>
            <person name="Fitz-Gibbon S."/>
            <person name="Pellegrini M."/>
            <person name="Bowman C.A."/>
            <person name="Russell D.A."/>
            <person name="Jacobs-Sera D."/>
            <person name="Hatfull G.F."/>
        </authorList>
    </citation>
    <scope>NUCLEOTIDE SEQUENCE [LARGE SCALE GENOMIC DNA]</scope>
</reference>
<sequence length="110" mass="12146">MTISAKPAIIFADIVLSVGRETRIGFRLFDRERTPIDVSGARASITVTDRHKALLLTAEGVAQDNTVMFFLESPQTVPDVGEYVATIDPNPFNQPRVAQGLVRFDRTATR</sequence>
<gene>
    <name evidence="1" type="primary">20</name>
    <name evidence="1" type="ORF">ANATOLE_20</name>
</gene>
<name>A0A1D8ET81_9CAUD</name>
<protein>
    <submittedName>
        <fullName evidence="1">Uncharacterized protein</fullName>
    </submittedName>
</protein>
<accession>A0A1D8ET81</accession>
<dbReference type="RefSeq" id="YP_009596768.1">
    <property type="nucleotide sequence ID" value="NC_041890.1"/>
</dbReference>
<dbReference type="OrthoDB" id="32139at10239"/>
<keyword evidence="2" id="KW-1185">Reference proteome</keyword>
<evidence type="ECO:0000313" key="2">
    <source>
        <dbReference type="Proteomes" id="UP000223795"/>
    </source>
</evidence>
<proteinExistence type="predicted"/>
<dbReference type="Proteomes" id="UP000223795">
    <property type="component" value="Segment"/>
</dbReference>